<evidence type="ECO:0000256" key="1">
    <source>
        <dbReference type="ARBA" id="ARBA00002550"/>
    </source>
</evidence>
<evidence type="ECO:0000256" key="2">
    <source>
        <dbReference type="ARBA" id="ARBA00038251"/>
    </source>
</evidence>
<feature type="region of interest" description="Disordered" evidence="4">
    <location>
        <begin position="659"/>
        <end position="717"/>
    </location>
</feature>
<feature type="compositionally biased region" description="Polar residues" evidence="4">
    <location>
        <begin position="665"/>
        <end position="678"/>
    </location>
</feature>
<dbReference type="Gene3D" id="1.25.40.10">
    <property type="entry name" value="Tetratricopeptide repeat domain"/>
    <property type="match status" value="2"/>
</dbReference>
<reference evidence="5" key="1">
    <citation type="submission" date="2022-01" db="EMBL/GenBank/DDBJ databases">
        <title>Comparative genomics reveals a dynamic genome evolution in the ectomycorrhizal milk-cap (Lactarius) mushrooms.</title>
        <authorList>
            <consortium name="DOE Joint Genome Institute"/>
            <person name="Lebreton A."/>
            <person name="Tang N."/>
            <person name="Kuo A."/>
            <person name="LaButti K."/>
            <person name="Drula E."/>
            <person name="Barry K."/>
            <person name="Clum A."/>
            <person name="Lipzen A."/>
            <person name="Mousain D."/>
            <person name="Ng V."/>
            <person name="Wang R."/>
            <person name="Wang X."/>
            <person name="Dai Y."/>
            <person name="Henrissat B."/>
            <person name="Grigoriev I.V."/>
            <person name="Guerin-Laguette A."/>
            <person name="Yu F."/>
            <person name="Martin F.M."/>
        </authorList>
    </citation>
    <scope>NUCLEOTIDE SEQUENCE</scope>
    <source>
        <strain evidence="5">QP</strain>
    </source>
</reference>
<keyword evidence="6" id="KW-1185">Reference proteome</keyword>
<protein>
    <recommendedName>
        <fullName evidence="7">TPR-like protein</fullName>
    </recommendedName>
</protein>
<evidence type="ECO:0000313" key="6">
    <source>
        <dbReference type="Proteomes" id="UP001201163"/>
    </source>
</evidence>
<dbReference type="Proteomes" id="UP001201163">
    <property type="component" value="Unassembled WGS sequence"/>
</dbReference>
<evidence type="ECO:0008006" key="7">
    <source>
        <dbReference type="Google" id="ProtNLM"/>
    </source>
</evidence>
<evidence type="ECO:0000256" key="3">
    <source>
        <dbReference type="PROSITE-ProRule" id="PRU00339"/>
    </source>
</evidence>
<feature type="region of interest" description="Disordered" evidence="4">
    <location>
        <begin position="788"/>
        <end position="890"/>
    </location>
</feature>
<feature type="compositionally biased region" description="Basic and acidic residues" evidence="4">
    <location>
        <begin position="964"/>
        <end position="973"/>
    </location>
</feature>
<feature type="compositionally biased region" description="Low complexity" evidence="4">
    <location>
        <begin position="683"/>
        <end position="694"/>
    </location>
</feature>
<feature type="compositionally biased region" description="Basic residues" evidence="4">
    <location>
        <begin position="875"/>
        <end position="890"/>
    </location>
</feature>
<evidence type="ECO:0000313" key="5">
    <source>
        <dbReference type="EMBL" id="KAH8978055.1"/>
    </source>
</evidence>
<feature type="compositionally biased region" description="Basic and acidic residues" evidence="4">
    <location>
        <begin position="801"/>
        <end position="812"/>
    </location>
</feature>
<dbReference type="InterPro" id="IPR051722">
    <property type="entry name" value="Endocytosis_PI4K-reg_protein"/>
</dbReference>
<dbReference type="SMART" id="SM00028">
    <property type="entry name" value="TPR"/>
    <property type="match status" value="4"/>
</dbReference>
<dbReference type="PROSITE" id="PS50005">
    <property type="entry name" value="TPR"/>
    <property type="match status" value="1"/>
</dbReference>
<feature type="repeat" description="TPR" evidence="3">
    <location>
        <begin position="1013"/>
        <end position="1046"/>
    </location>
</feature>
<comment type="caution">
    <text evidence="5">The sequence shown here is derived from an EMBL/GenBank/DDBJ whole genome shotgun (WGS) entry which is preliminary data.</text>
</comment>
<accession>A0AAD4L635</accession>
<sequence>MAHTKDRHYWSQLRIALTAGSWGSPHPARAFRGVPISWTDLLRKFNKHCHGYTDVAEIANQTQALALLIAGGPSDRELDGIGYHHEESLILGTESVVADEHAVEVEVGYKILRGLEAENTNSDSLKLALAYYAYALKDPAQCLSYLNQVRDLANAQSRLNLADSLRSNTSSLQAPSVSDNTSSVSFIGSFVSSDSTSMIADISDGKAWAAIEIVRSVCLQGMSLEKLTPADTSRILSVYLIATQALPIIESNISRSFPPNPLHASSSGPGHIDTPSFSRYRELWRWIERLLRRAIIVAARICSLNSTQEAVLWMLFSQYQTCSAHWPPTFRSAHRSTVTELFIRALVLRARLPGRPPLSFYAHFRPGTLDVRVTASLVARRAIQDYRDILNASTHFPKAGERNVKVEELTDLCVAVWEAGGSKSGDAAWVMDILWWATRLTFNAARVFRHTMRISEACGDAVLAARALRLYVLTVGKAKLTGKSTDSDATWVTTLVWGSRMLCRLALMADPISGNRGIDEAREAGTILEKAKERLDPDDKTLRALVELAEGIWNTVMAIKEQDHLSRTSRLTTALSLLESSIQAHPSSSAHFHLALALYRPIPGRDLARAVENARIAVELEPDNVRYWHLLGLLLAAFEDWRGAREVLEVGATLDDQSWAAEQTPPLTSDNLDTSTISRQRDGSTGTSSTDNTTPAQPEPSLFSEAGSTSTERQHERETILDGQAHTLPSPAELLRPLPDHPPPTITERFEHALQLRMTQLALTELIEGPEVTEEKWPEVFQWFAKRGPERDQSQRTSIETSRRSLEVKSDTFDPQAVTSLPTDANSVYGPKHMPISVASVTDVQDENGTPTQNGKSRLSIDETEKEKEKDKSAGKKVQKMLKNRVHKEQRRISTIGRKIGHGVGKQGLSLRRTTSTPTELFKAMGMDQTSYQASSIHSRRHSPYASTNELVRPESPPPPSVTPREKRERSRKERRLLSELWLMSAATFRRSGKLEQARGAIQEAEVRDEENPNVWIQLGLYHTALGNKDRAVQAFNKALFIFPDSIPATVHLSHSYLTLAKEGTSDVDNIDLVAGMLSDLTQGPGWDVPEAWYFLGKAHGMRGMRDRERECLGFALNLADGRPLREFGDAVGWCL</sequence>
<evidence type="ECO:0000256" key="4">
    <source>
        <dbReference type="SAM" id="MobiDB-lite"/>
    </source>
</evidence>
<dbReference type="InterPro" id="IPR011990">
    <property type="entry name" value="TPR-like_helical_dom_sf"/>
</dbReference>
<dbReference type="SUPFAM" id="SSF48452">
    <property type="entry name" value="TPR-like"/>
    <property type="match status" value="1"/>
</dbReference>
<feature type="region of interest" description="Disordered" evidence="4">
    <location>
        <begin position="932"/>
        <end position="973"/>
    </location>
</feature>
<comment type="similarity">
    <text evidence="2">Belongs to the YPP1 family.</text>
</comment>
<name>A0AAD4L635_9AGAM</name>
<dbReference type="PANTHER" id="PTHR23083">
    <property type="entry name" value="TETRATRICOPEPTIDE REPEAT PROTEIN, TPR"/>
    <property type="match status" value="1"/>
</dbReference>
<feature type="compositionally biased region" description="Polar residues" evidence="4">
    <location>
        <begin position="817"/>
        <end position="826"/>
    </location>
</feature>
<dbReference type="InterPro" id="IPR019734">
    <property type="entry name" value="TPR_rpt"/>
</dbReference>
<feature type="compositionally biased region" description="Polar residues" evidence="4">
    <location>
        <begin position="839"/>
        <end position="857"/>
    </location>
</feature>
<dbReference type="EMBL" id="JAKELL010000253">
    <property type="protein sequence ID" value="KAH8978055.1"/>
    <property type="molecule type" value="Genomic_DNA"/>
</dbReference>
<gene>
    <name evidence="5" type="ORF">EDB92DRAFT_654584</name>
</gene>
<feature type="compositionally biased region" description="Basic and acidic residues" evidence="4">
    <location>
        <begin position="859"/>
        <end position="874"/>
    </location>
</feature>
<comment type="function">
    <text evidence="1">Involved in endocytosis.</text>
</comment>
<dbReference type="AlphaFoldDB" id="A0AAD4L635"/>
<keyword evidence="3" id="KW-0802">TPR repeat</keyword>
<dbReference type="Pfam" id="PF13432">
    <property type="entry name" value="TPR_16"/>
    <property type="match status" value="1"/>
</dbReference>
<dbReference type="PANTHER" id="PTHR23083:SF464">
    <property type="entry name" value="TETRATRICOPEPTIDE REPEAT DOMAIN 7, ISOFORM A"/>
    <property type="match status" value="1"/>
</dbReference>
<organism evidence="5 6">
    <name type="scientific">Lactarius akahatsu</name>
    <dbReference type="NCBI Taxonomy" id="416441"/>
    <lineage>
        <taxon>Eukaryota</taxon>
        <taxon>Fungi</taxon>
        <taxon>Dikarya</taxon>
        <taxon>Basidiomycota</taxon>
        <taxon>Agaricomycotina</taxon>
        <taxon>Agaricomycetes</taxon>
        <taxon>Russulales</taxon>
        <taxon>Russulaceae</taxon>
        <taxon>Lactarius</taxon>
    </lineage>
</organism>
<proteinExistence type="inferred from homology"/>